<gene>
    <name evidence="1" type="ORF">F4V45_04610</name>
</gene>
<evidence type="ECO:0008006" key="3">
    <source>
        <dbReference type="Google" id="ProtNLM"/>
    </source>
</evidence>
<evidence type="ECO:0000313" key="1">
    <source>
        <dbReference type="EMBL" id="KAA8709566.1"/>
    </source>
</evidence>
<comment type="caution">
    <text evidence="1">The sequence shown here is derived from an EMBL/GenBank/DDBJ whole genome shotgun (WGS) entry which is preliminary data.</text>
</comment>
<sequence length="187" mass="20518">MNEKYLLLILCCFSLYAGEFGEKSKMSLGVYANTGASMGGGVELGFSLFQGSLLSLRNSISLESKASKLFNDERFDSQIFGIYDKLSLGILTSSTIASSIGFEYFRPYLYPSGGYGFLSTKENLAKTPQYWEVNAGMGHEFISHFGHTLFFELGGGVGKLTSNPINLSQNTPLGGMVKVLLGYRYHF</sequence>
<dbReference type="EMBL" id="VXKE01000014">
    <property type="protein sequence ID" value="KAA8709566.1"/>
    <property type="molecule type" value="Genomic_DNA"/>
</dbReference>
<protein>
    <recommendedName>
        <fullName evidence="3">Outer membrane beta-barrel protein</fullName>
    </recommendedName>
</protein>
<dbReference type="Proteomes" id="UP000323707">
    <property type="component" value="Unassembled WGS sequence"/>
</dbReference>
<organism evidence="1 2">
    <name type="scientific">Helicobacter canis</name>
    <dbReference type="NCBI Taxonomy" id="29419"/>
    <lineage>
        <taxon>Bacteria</taxon>
        <taxon>Pseudomonadati</taxon>
        <taxon>Campylobacterota</taxon>
        <taxon>Epsilonproteobacteria</taxon>
        <taxon>Campylobacterales</taxon>
        <taxon>Helicobacteraceae</taxon>
        <taxon>Helicobacter</taxon>
    </lineage>
</organism>
<evidence type="ECO:0000313" key="2">
    <source>
        <dbReference type="Proteomes" id="UP000323707"/>
    </source>
</evidence>
<accession>A0A5M9QPI0</accession>
<dbReference type="AlphaFoldDB" id="A0A5M9QPI0"/>
<name>A0A5M9QPI0_9HELI</name>
<proteinExistence type="predicted"/>
<reference evidence="1 2" key="1">
    <citation type="submission" date="2019-09" db="EMBL/GenBank/DDBJ databases">
        <title>Draft genome sequence of various Type strains from the CCUG.</title>
        <authorList>
            <person name="Pineiro-Iglesias B."/>
            <person name="Tunovic T."/>
            <person name="Unosson C."/>
            <person name="Inganas E."/>
            <person name="Ohlen M."/>
            <person name="Cardew S."/>
            <person name="Jensie-Markopoulos S."/>
            <person name="Salva-Serra F."/>
            <person name="Jaen-Luchoro D."/>
            <person name="Karlsson R."/>
            <person name="Svensson-Stadler L."/>
            <person name="Chun J."/>
            <person name="Moore E."/>
        </authorList>
    </citation>
    <scope>NUCLEOTIDE SEQUENCE [LARGE SCALE GENOMIC DNA]</scope>
    <source>
        <strain evidence="1 2">CCUG 32756T</strain>
    </source>
</reference>